<name>A0ABQ9JRF5_9CUCU</name>
<evidence type="ECO:0000313" key="2">
    <source>
        <dbReference type="Proteomes" id="UP001162164"/>
    </source>
</evidence>
<accession>A0ABQ9JRF5</accession>
<evidence type="ECO:0000313" key="1">
    <source>
        <dbReference type="EMBL" id="KAJ8980845.1"/>
    </source>
</evidence>
<dbReference type="EMBL" id="JAPWTJ010000228">
    <property type="protein sequence ID" value="KAJ8980845.1"/>
    <property type="molecule type" value="Genomic_DNA"/>
</dbReference>
<gene>
    <name evidence="1" type="ORF">NQ317_017476</name>
</gene>
<reference evidence="1" key="1">
    <citation type="journal article" date="2023" name="Insect Mol. Biol.">
        <title>Genome sequencing provides insights into the evolution of gene families encoding plant cell wall-degrading enzymes in longhorned beetles.</title>
        <authorList>
            <person name="Shin N.R."/>
            <person name="Okamura Y."/>
            <person name="Kirsch R."/>
            <person name="Pauchet Y."/>
        </authorList>
    </citation>
    <scope>NUCLEOTIDE SEQUENCE</scope>
    <source>
        <strain evidence="1">MMC_N1</strain>
    </source>
</reference>
<proteinExistence type="predicted"/>
<organism evidence="1 2">
    <name type="scientific">Molorchus minor</name>
    <dbReference type="NCBI Taxonomy" id="1323400"/>
    <lineage>
        <taxon>Eukaryota</taxon>
        <taxon>Metazoa</taxon>
        <taxon>Ecdysozoa</taxon>
        <taxon>Arthropoda</taxon>
        <taxon>Hexapoda</taxon>
        <taxon>Insecta</taxon>
        <taxon>Pterygota</taxon>
        <taxon>Neoptera</taxon>
        <taxon>Endopterygota</taxon>
        <taxon>Coleoptera</taxon>
        <taxon>Polyphaga</taxon>
        <taxon>Cucujiformia</taxon>
        <taxon>Chrysomeloidea</taxon>
        <taxon>Cerambycidae</taxon>
        <taxon>Lamiinae</taxon>
        <taxon>Monochamini</taxon>
        <taxon>Molorchus</taxon>
    </lineage>
</organism>
<comment type="caution">
    <text evidence="1">The sequence shown here is derived from an EMBL/GenBank/DDBJ whole genome shotgun (WGS) entry which is preliminary data.</text>
</comment>
<sequence length="102" mass="11732">MATIHSVFQYLSYTVFPIFIADSSKDCLKCILQLLISLALTFIKSYESSVKRDLILIHLITGEVGWITENEFYIGLELNSPIRTLVDNLSFWDLNLVCSYFD</sequence>
<keyword evidence="2" id="KW-1185">Reference proteome</keyword>
<dbReference type="Proteomes" id="UP001162164">
    <property type="component" value="Unassembled WGS sequence"/>
</dbReference>
<protein>
    <submittedName>
        <fullName evidence="1">Uncharacterized protein</fullName>
    </submittedName>
</protein>